<protein>
    <recommendedName>
        <fullName evidence="4">DUF3558 domain-containing protein</fullName>
    </recommendedName>
</protein>
<sequence>MIYTVRPVIAVTLLSVALLSACDSGDSKGPDASSSSSSSAKPRWQKLAAECPAFAGDAATGVEPVDKAFRPFNGKKLYAVGCDYRASESRGWKVMLNVTLYRTPVGERTPDALAARELDRNRRAAEQYATEGAKSEVVTGVGDSAFARLVPGRGVRVYVQTANAMVQLDYADPGDSRKALAKATDLTRQTLSVLR</sequence>
<name>A0ABT6WKP6_9ACTN</name>
<evidence type="ECO:0000313" key="2">
    <source>
        <dbReference type="EMBL" id="MDI6100297.1"/>
    </source>
</evidence>
<feature type="chain" id="PRO_5045646782" description="DUF3558 domain-containing protein" evidence="1">
    <location>
        <begin position="22"/>
        <end position="195"/>
    </location>
</feature>
<gene>
    <name evidence="2" type="ORF">QLQ12_16955</name>
</gene>
<organism evidence="2 3">
    <name type="scientific">Actinoplanes sandaracinus</name>
    <dbReference type="NCBI Taxonomy" id="3045177"/>
    <lineage>
        <taxon>Bacteria</taxon>
        <taxon>Bacillati</taxon>
        <taxon>Actinomycetota</taxon>
        <taxon>Actinomycetes</taxon>
        <taxon>Micromonosporales</taxon>
        <taxon>Micromonosporaceae</taxon>
        <taxon>Actinoplanes</taxon>
    </lineage>
</organism>
<dbReference type="EMBL" id="JASCTH010000010">
    <property type="protein sequence ID" value="MDI6100297.1"/>
    <property type="molecule type" value="Genomic_DNA"/>
</dbReference>
<evidence type="ECO:0000313" key="3">
    <source>
        <dbReference type="Proteomes" id="UP001241758"/>
    </source>
</evidence>
<comment type="caution">
    <text evidence="2">The sequence shown here is derived from an EMBL/GenBank/DDBJ whole genome shotgun (WGS) entry which is preliminary data.</text>
</comment>
<evidence type="ECO:0000256" key="1">
    <source>
        <dbReference type="SAM" id="SignalP"/>
    </source>
</evidence>
<proteinExistence type="predicted"/>
<keyword evidence="3" id="KW-1185">Reference proteome</keyword>
<accession>A0ABT6WKP6</accession>
<dbReference type="Proteomes" id="UP001241758">
    <property type="component" value="Unassembled WGS sequence"/>
</dbReference>
<evidence type="ECO:0008006" key="4">
    <source>
        <dbReference type="Google" id="ProtNLM"/>
    </source>
</evidence>
<reference evidence="2 3" key="1">
    <citation type="submission" date="2023-05" db="EMBL/GenBank/DDBJ databases">
        <title>Actinoplanes sp. NEAU-A12 genome sequencing.</title>
        <authorList>
            <person name="Wang Z.-S."/>
        </authorList>
    </citation>
    <scope>NUCLEOTIDE SEQUENCE [LARGE SCALE GENOMIC DNA]</scope>
    <source>
        <strain evidence="2 3">NEAU-A12</strain>
    </source>
</reference>
<feature type="signal peptide" evidence="1">
    <location>
        <begin position="1"/>
        <end position="21"/>
    </location>
</feature>
<dbReference type="PROSITE" id="PS51257">
    <property type="entry name" value="PROKAR_LIPOPROTEIN"/>
    <property type="match status" value="1"/>
</dbReference>
<dbReference type="RefSeq" id="WP_282760996.1">
    <property type="nucleotide sequence ID" value="NZ_JASCTH010000010.1"/>
</dbReference>
<keyword evidence="1" id="KW-0732">Signal</keyword>